<evidence type="ECO:0000259" key="3">
    <source>
        <dbReference type="PROSITE" id="PS51352"/>
    </source>
</evidence>
<dbReference type="Proteomes" id="UP000652755">
    <property type="component" value="Unassembled WGS sequence"/>
</dbReference>
<dbReference type="RefSeq" id="WP_187070224.1">
    <property type="nucleotide sequence ID" value="NZ_JACRYL010000003.1"/>
</dbReference>
<keyword evidence="5" id="KW-1185">Reference proteome</keyword>
<feature type="signal peptide" evidence="2">
    <location>
        <begin position="1"/>
        <end position="18"/>
    </location>
</feature>
<dbReference type="PANTHER" id="PTHR10438">
    <property type="entry name" value="THIOREDOXIN"/>
    <property type="match status" value="1"/>
</dbReference>
<accession>A0ABR7KNS8</accession>
<evidence type="ECO:0000256" key="1">
    <source>
        <dbReference type="ARBA" id="ARBA00023284"/>
    </source>
</evidence>
<protein>
    <submittedName>
        <fullName evidence="4">Thioredoxin family protein</fullName>
    </submittedName>
</protein>
<name>A0ABR7KNS8_9SPHI</name>
<dbReference type="PROSITE" id="PS00194">
    <property type="entry name" value="THIOREDOXIN_1"/>
    <property type="match status" value="1"/>
</dbReference>
<evidence type="ECO:0000256" key="2">
    <source>
        <dbReference type="SAM" id="SignalP"/>
    </source>
</evidence>
<keyword evidence="1" id="KW-0676">Redox-active center</keyword>
<dbReference type="Gene3D" id="3.40.30.10">
    <property type="entry name" value="Glutaredoxin"/>
    <property type="match status" value="1"/>
</dbReference>
<dbReference type="InterPro" id="IPR036249">
    <property type="entry name" value="Thioredoxin-like_sf"/>
</dbReference>
<dbReference type="PROSITE" id="PS51352">
    <property type="entry name" value="THIOREDOXIN_2"/>
    <property type="match status" value="1"/>
</dbReference>
<sequence>MKKLSILLLLILPFLVKAQDKGIHFEHGLTWEQVKAKAKAENKLIFIDCFATWCGPCKMMSNNVFPQAKAGDFFNKNFISVKLQFDKTAKDNEDVKAWHPVADDIEKKYVIKAFPTFLFFNGDGEAVHRIVGASSTADEFVALAQDAIDPSKQYYTVSKKYNAGDREPALIRNMAIAMLKEGNDSTAMVLTSEYFATQKSMFTKDNIEMITYFTRSSTDNGFKFFYNNMAKVDSVSGAEATANILKPIIEEEEINSKVLSNGSKTDWELVKKNAMDKYPKMANYVDKMVISSKIRYYSNIADWKNFAQAAVDYMKTYGQDASPETLNNLAWDVFKNCKDTIYLSEAANWSKTSFKNNNNPVYMDTYANILYKLGKKKDAITVENKAVVLAGKSNNASYIATLEKMKKGLKTWE</sequence>
<proteinExistence type="predicted"/>
<feature type="domain" description="Thioredoxin" evidence="3">
    <location>
        <begin position="5"/>
        <end position="149"/>
    </location>
</feature>
<organism evidence="4 5">
    <name type="scientific">Pedobacter fastidiosus</name>
    <dbReference type="NCBI Taxonomy" id="2765361"/>
    <lineage>
        <taxon>Bacteria</taxon>
        <taxon>Pseudomonadati</taxon>
        <taxon>Bacteroidota</taxon>
        <taxon>Sphingobacteriia</taxon>
        <taxon>Sphingobacteriales</taxon>
        <taxon>Sphingobacteriaceae</taxon>
        <taxon>Pedobacter</taxon>
    </lineage>
</organism>
<dbReference type="InterPro" id="IPR012336">
    <property type="entry name" value="Thioredoxin-like_fold"/>
</dbReference>
<feature type="chain" id="PRO_5046500730" evidence="2">
    <location>
        <begin position="19"/>
        <end position="413"/>
    </location>
</feature>
<gene>
    <name evidence="4" type="ORF">H7U22_04850</name>
</gene>
<dbReference type="InterPro" id="IPR013766">
    <property type="entry name" value="Thioredoxin_domain"/>
</dbReference>
<evidence type="ECO:0000313" key="5">
    <source>
        <dbReference type="Proteomes" id="UP000652755"/>
    </source>
</evidence>
<dbReference type="InterPro" id="IPR017937">
    <property type="entry name" value="Thioredoxin_CS"/>
</dbReference>
<dbReference type="SUPFAM" id="SSF52833">
    <property type="entry name" value="Thioredoxin-like"/>
    <property type="match status" value="1"/>
</dbReference>
<comment type="caution">
    <text evidence="4">The sequence shown here is derived from an EMBL/GenBank/DDBJ whole genome shotgun (WGS) entry which is preliminary data.</text>
</comment>
<keyword evidence="2" id="KW-0732">Signal</keyword>
<dbReference type="PANTHER" id="PTHR10438:SF468">
    <property type="entry name" value="THIOREDOXIN-1-RELATED"/>
    <property type="match status" value="1"/>
</dbReference>
<dbReference type="CDD" id="cd02947">
    <property type="entry name" value="TRX_family"/>
    <property type="match status" value="1"/>
</dbReference>
<reference evidence="4 5" key="1">
    <citation type="submission" date="2020-08" db="EMBL/GenBank/DDBJ databases">
        <authorList>
            <person name="Sun Q."/>
            <person name="Inoue M."/>
        </authorList>
    </citation>
    <scope>NUCLEOTIDE SEQUENCE [LARGE SCALE GENOMIC DNA]</scope>
    <source>
        <strain evidence="4 5">CCM 8938</strain>
    </source>
</reference>
<dbReference type="InterPro" id="IPR050620">
    <property type="entry name" value="Thioredoxin_H-type-like"/>
</dbReference>
<evidence type="ECO:0000313" key="4">
    <source>
        <dbReference type="EMBL" id="MBC6109744.1"/>
    </source>
</evidence>
<dbReference type="Pfam" id="PF13098">
    <property type="entry name" value="Thioredoxin_2"/>
    <property type="match status" value="1"/>
</dbReference>
<dbReference type="EMBL" id="JACRYL010000003">
    <property type="protein sequence ID" value="MBC6109744.1"/>
    <property type="molecule type" value="Genomic_DNA"/>
</dbReference>